<reference evidence="2" key="1">
    <citation type="submission" date="2023-07" db="EMBL/GenBank/DDBJ databases">
        <title>Genome content predicts the carbon catabolic preferences of heterotrophic bacteria.</title>
        <authorList>
            <person name="Gralka M."/>
        </authorList>
    </citation>
    <scope>NUCLEOTIDE SEQUENCE</scope>
    <source>
        <strain evidence="2">4G09</strain>
    </source>
</reference>
<accession>A0ABT9FCF6</accession>
<protein>
    <recommendedName>
        <fullName evidence="4">Flagella basal body P-ring formation protein FlgA</fullName>
    </recommendedName>
</protein>
<organism evidence="2 3">
    <name type="scientific">Pseudoalteromonas marina</name>
    <dbReference type="NCBI Taxonomy" id="267375"/>
    <lineage>
        <taxon>Bacteria</taxon>
        <taxon>Pseudomonadati</taxon>
        <taxon>Pseudomonadota</taxon>
        <taxon>Gammaproteobacteria</taxon>
        <taxon>Alteromonadales</taxon>
        <taxon>Pseudoalteromonadaceae</taxon>
        <taxon>Pseudoalteromonas</taxon>
    </lineage>
</organism>
<dbReference type="Proteomes" id="UP001177212">
    <property type="component" value="Unassembled WGS sequence"/>
</dbReference>
<keyword evidence="1" id="KW-0732">Signal</keyword>
<evidence type="ECO:0000313" key="2">
    <source>
        <dbReference type="EMBL" id="MDP2564359.1"/>
    </source>
</evidence>
<feature type="signal peptide" evidence="1">
    <location>
        <begin position="1"/>
        <end position="18"/>
    </location>
</feature>
<evidence type="ECO:0000313" key="3">
    <source>
        <dbReference type="Proteomes" id="UP001177212"/>
    </source>
</evidence>
<sequence>MHYLFSLIFIFISGNALANNYEHLNWNQITELEFKVANSEIRILNSTQNFSKFTNLKKCSSFRIKNISIKNRLGLLETTCFENKTITTLETGYSYLALIATSDIENKSEITNENAAFTKVVTKRKHDLPNLNHRIISRKTLIAGSIISKRVTKKAPDIFEGEIIEIKDNGKNFKIVKKIQALESGFIGEKIRILDKTEKTGTIFLENGATSVKITN</sequence>
<comment type="caution">
    <text evidence="2">The sequence shown here is derived from an EMBL/GenBank/DDBJ whole genome shotgun (WGS) entry which is preliminary data.</text>
</comment>
<dbReference type="RefSeq" id="WP_305471638.1">
    <property type="nucleotide sequence ID" value="NZ_JAUYVT010000004.1"/>
</dbReference>
<gene>
    <name evidence="2" type="ORF">Q8W34_06915</name>
</gene>
<evidence type="ECO:0008006" key="4">
    <source>
        <dbReference type="Google" id="ProtNLM"/>
    </source>
</evidence>
<feature type="chain" id="PRO_5045527467" description="Flagella basal body P-ring formation protein FlgA" evidence="1">
    <location>
        <begin position="19"/>
        <end position="216"/>
    </location>
</feature>
<evidence type="ECO:0000256" key="1">
    <source>
        <dbReference type="SAM" id="SignalP"/>
    </source>
</evidence>
<name>A0ABT9FCF6_9GAMM</name>
<keyword evidence="3" id="KW-1185">Reference proteome</keyword>
<proteinExistence type="predicted"/>
<dbReference type="EMBL" id="JAUYVT010000004">
    <property type="protein sequence ID" value="MDP2564359.1"/>
    <property type="molecule type" value="Genomic_DNA"/>
</dbReference>